<dbReference type="Proteomes" id="UP000053424">
    <property type="component" value="Unassembled WGS sequence"/>
</dbReference>
<feature type="region of interest" description="Disordered" evidence="9">
    <location>
        <begin position="337"/>
        <end position="366"/>
    </location>
</feature>
<evidence type="ECO:0000256" key="2">
    <source>
        <dbReference type="ARBA" id="ARBA00022737"/>
    </source>
</evidence>
<evidence type="ECO:0000259" key="10">
    <source>
        <dbReference type="PROSITE" id="PS50014"/>
    </source>
</evidence>
<dbReference type="InterPro" id="IPR001487">
    <property type="entry name" value="Bromodomain"/>
</dbReference>
<reference evidence="11 12" key="1">
    <citation type="submission" date="2014-04" db="EMBL/GenBank/DDBJ databases">
        <authorList>
            <consortium name="DOE Joint Genome Institute"/>
            <person name="Kuo A."/>
            <person name="Gay G."/>
            <person name="Dore J."/>
            <person name="Kohler A."/>
            <person name="Nagy L.G."/>
            <person name="Floudas D."/>
            <person name="Copeland A."/>
            <person name="Barry K.W."/>
            <person name="Cichocki N."/>
            <person name="Veneault-Fourrey C."/>
            <person name="LaButti K."/>
            <person name="Lindquist E.A."/>
            <person name="Lipzen A."/>
            <person name="Lundell T."/>
            <person name="Morin E."/>
            <person name="Murat C."/>
            <person name="Sun H."/>
            <person name="Tunlid A."/>
            <person name="Henrissat B."/>
            <person name="Grigoriev I.V."/>
            <person name="Hibbett D.S."/>
            <person name="Martin F."/>
            <person name="Nordberg H.P."/>
            <person name="Cantor M.N."/>
            <person name="Hua S.X."/>
        </authorList>
    </citation>
    <scope>NUCLEOTIDE SEQUENCE [LARGE SCALE GENOMIC DNA]</scope>
    <source>
        <strain evidence="12">h7</strain>
    </source>
</reference>
<protein>
    <recommendedName>
        <fullName evidence="10">Bromo domain-containing protein</fullName>
    </recommendedName>
</protein>
<dbReference type="GO" id="GO:0006338">
    <property type="term" value="P:chromatin remodeling"/>
    <property type="evidence" value="ECO:0007669"/>
    <property type="project" value="InterPro"/>
</dbReference>
<keyword evidence="7" id="KW-0539">Nucleus</keyword>
<accession>A0A0C2YCA8</accession>
<sequence>MSKRGHGAMNGGGDSEGSRHKRRREVGGSSSDVDVTTSDPIEPGVVNGVGGEWKEQALKLWQTVKDAVKDGKSLSFPFLRKPSKRLYPDYYVLIKQPIALEDIKKQIDHGEYSSLEAVKDDLELVFTNAKQYNLTESEIFQDAKELLKLVHKTYNKMVPSDDEGENGKHKPPNLTRLMRSRLEKLVNKTDSQGRVLSNEFMQLPSKKDWAIYYKTIKKPQCFETIFKHIKRKEYHTSAAFAADVELVFSNAMQFNQEHTQIWDDAMTLRDHFRNLMSDMPPPHALPEYAKPLNKIKIKPRQTSQPVASGSSHAPPKQEQSGTSSFLLRVPAAQKAVAQAPAATPMPAPSIPAPTAKKQAPPAPVAKALVPQASAPSKVATPQPGVQTVSFINATPSHYPRTPYNPPAPAAASPAPVAPTPPTLPATANVSSASQSPTPAVLPLNRQLKSINLQMQPKGRSITLDHRDGVKNWAVRLGPGETSILVSNVSYLGDEEEEESSGDEGDGEKHEDDEDMDVDVDASPPSKNGRRRNKPRGRGRPPKAATIAAKAAAAAKAAKAEKKKAVSKVGEIQLKLNNFVVKEQPEEHGEWNVQLPAGPNIIEVGEVGGMVWKVYAERLGDI</sequence>
<name>A0A0C2YCA8_HEBCY</name>
<feature type="region of interest" description="Disordered" evidence="9">
    <location>
        <begin position="1"/>
        <end position="47"/>
    </location>
</feature>
<keyword evidence="12" id="KW-1185">Reference proteome</keyword>
<evidence type="ECO:0000256" key="9">
    <source>
        <dbReference type="SAM" id="MobiDB-lite"/>
    </source>
</evidence>
<dbReference type="SUPFAM" id="SSF47370">
    <property type="entry name" value="Bromodomain"/>
    <property type="match status" value="2"/>
</dbReference>
<feature type="region of interest" description="Disordered" evidence="9">
    <location>
        <begin position="490"/>
        <end position="543"/>
    </location>
</feature>
<feature type="compositionally biased region" description="Low complexity" evidence="9">
    <location>
        <begin position="352"/>
        <end position="366"/>
    </location>
</feature>
<dbReference type="CDD" id="cd04369">
    <property type="entry name" value="Bromodomain"/>
    <property type="match status" value="1"/>
</dbReference>
<feature type="domain" description="Bromo" evidence="10">
    <location>
        <begin position="192"/>
        <end position="262"/>
    </location>
</feature>
<dbReference type="InterPro" id="IPR037382">
    <property type="entry name" value="Rsc/polybromo"/>
</dbReference>
<dbReference type="InterPro" id="IPR036427">
    <property type="entry name" value="Bromodomain-like_sf"/>
</dbReference>
<gene>
    <name evidence="11" type="ORF">M413DRAFT_439163</name>
</gene>
<dbReference type="PANTHER" id="PTHR16062">
    <property type="entry name" value="SWI/SNF-RELATED"/>
    <property type="match status" value="1"/>
</dbReference>
<dbReference type="EMBL" id="KN831769">
    <property type="protein sequence ID" value="KIM47498.1"/>
    <property type="molecule type" value="Genomic_DNA"/>
</dbReference>
<reference evidence="12" key="2">
    <citation type="submission" date="2015-01" db="EMBL/GenBank/DDBJ databases">
        <title>Evolutionary Origins and Diversification of the Mycorrhizal Mutualists.</title>
        <authorList>
            <consortium name="DOE Joint Genome Institute"/>
            <consortium name="Mycorrhizal Genomics Consortium"/>
            <person name="Kohler A."/>
            <person name="Kuo A."/>
            <person name="Nagy L.G."/>
            <person name="Floudas D."/>
            <person name="Copeland A."/>
            <person name="Barry K.W."/>
            <person name="Cichocki N."/>
            <person name="Veneault-Fourrey C."/>
            <person name="LaButti K."/>
            <person name="Lindquist E.A."/>
            <person name="Lipzen A."/>
            <person name="Lundell T."/>
            <person name="Morin E."/>
            <person name="Murat C."/>
            <person name="Riley R."/>
            <person name="Ohm R."/>
            <person name="Sun H."/>
            <person name="Tunlid A."/>
            <person name="Henrissat B."/>
            <person name="Grigoriev I.V."/>
            <person name="Hibbett D.S."/>
            <person name="Martin F."/>
        </authorList>
    </citation>
    <scope>NUCLEOTIDE SEQUENCE [LARGE SCALE GENOMIC DNA]</scope>
    <source>
        <strain evidence="12">h7</strain>
    </source>
</reference>
<evidence type="ECO:0000256" key="3">
    <source>
        <dbReference type="ARBA" id="ARBA00022853"/>
    </source>
</evidence>
<feature type="region of interest" description="Disordered" evidence="9">
    <location>
        <begin position="299"/>
        <end position="323"/>
    </location>
</feature>
<evidence type="ECO:0000256" key="8">
    <source>
        <dbReference type="PROSITE-ProRule" id="PRU00035"/>
    </source>
</evidence>
<evidence type="ECO:0000256" key="6">
    <source>
        <dbReference type="ARBA" id="ARBA00023163"/>
    </source>
</evidence>
<dbReference type="PROSITE" id="PS50014">
    <property type="entry name" value="BROMODOMAIN_2"/>
    <property type="match status" value="2"/>
</dbReference>
<comment type="subcellular location">
    <subcellularLocation>
        <location evidence="1">Nucleus</location>
    </subcellularLocation>
</comment>
<feature type="domain" description="Bromo" evidence="10">
    <location>
        <begin position="70"/>
        <end position="140"/>
    </location>
</feature>
<keyword evidence="6" id="KW-0804">Transcription</keyword>
<evidence type="ECO:0000313" key="11">
    <source>
        <dbReference type="EMBL" id="KIM47498.1"/>
    </source>
</evidence>
<feature type="compositionally biased region" description="Polar residues" evidence="9">
    <location>
        <begin position="428"/>
        <end position="437"/>
    </location>
</feature>
<dbReference type="GO" id="GO:0006368">
    <property type="term" value="P:transcription elongation by RNA polymerase II"/>
    <property type="evidence" value="ECO:0007669"/>
    <property type="project" value="TreeGrafter"/>
</dbReference>
<dbReference type="SMART" id="SM00297">
    <property type="entry name" value="BROMO"/>
    <property type="match status" value="2"/>
</dbReference>
<evidence type="ECO:0000256" key="5">
    <source>
        <dbReference type="ARBA" id="ARBA00023117"/>
    </source>
</evidence>
<dbReference type="HOGENOM" id="CLU_022941_0_0_1"/>
<dbReference type="PANTHER" id="PTHR16062:SF19">
    <property type="entry name" value="PROTEIN POLYBROMO-1"/>
    <property type="match status" value="1"/>
</dbReference>
<proteinExistence type="predicted"/>
<dbReference type="PRINTS" id="PR00503">
    <property type="entry name" value="BROMODOMAIN"/>
</dbReference>
<feature type="region of interest" description="Disordered" evidence="9">
    <location>
        <begin position="399"/>
        <end position="439"/>
    </location>
</feature>
<feature type="compositionally biased region" description="Low complexity" evidence="9">
    <location>
        <begin position="27"/>
        <end position="39"/>
    </location>
</feature>
<dbReference type="AlphaFoldDB" id="A0A0C2YCA8"/>
<keyword evidence="5 8" id="KW-0103">Bromodomain</keyword>
<dbReference type="InterPro" id="IPR018359">
    <property type="entry name" value="Bromodomain_CS"/>
</dbReference>
<keyword evidence="4" id="KW-0805">Transcription regulation</keyword>
<dbReference type="GO" id="GO:0016586">
    <property type="term" value="C:RSC-type complex"/>
    <property type="evidence" value="ECO:0007669"/>
    <property type="project" value="InterPro"/>
</dbReference>
<dbReference type="PROSITE" id="PS00633">
    <property type="entry name" value="BROMODOMAIN_1"/>
    <property type="match status" value="1"/>
</dbReference>
<evidence type="ECO:0000313" key="12">
    <source>
        <dbReference type="Proteomes" id="UP000053424"/>
    </source>
</evidence>
<dbReference type="STRING" id="686832.A0A0C2YCA8"/>
<organism evidence="11 12">
    <name type="scientific">Hebeloma cylindrosporum</name>
    <dbReference type="NCBI Taxonomy" id="76867"/>
    <lineage>
        <taxon>Eukaryota</taxon>
        <taxon>Fungi</taxon>
        <taxon>Dikarya</taxon>
        <taxon>Basidiomycota</taxon>
        <taxon>Agaricomycotina</taxon>
        <taxon>Agaricomycetes</taxon>
        <taxon>Agaricomycetidae</taxon>
        <taxon>Agaricales</taxon>
        <taxon>Agaricineae</taxon>
        <taxon>Hymenogastraceae</taxon>
        <taxon>Hebeloma</taxon>
    </lineage>
</organism>
<dbReference type="GO" id="GO:0003682">
    <property type="term" value="F:chromatin binding"/>
    <property type="evidence" value="ECO:0007669"/>
    <property type="project" value="TreeGrafter"/>
</dbReference>
<keyword evidence="2" id="KW-0677">Repeat</keyword>
<feature type="compositionally biased region" description="Acidic residues" evidence="9">
    <location>
        <begin position="492"/>
        <end position="519"/>
    </location>
</feature>
<evidence type="ECO:0000256" key="7">
    <source>
        <dbReference type="ARBA" id="ARBA00023242"/>
    </source>
</evidence>
<dbReference type="OrthoDB" id="6017at2759"/>
<dbReference type="Pfam" id="PF00439">
    <property type="entry name" value="Bromodomain"/>
    <property type="match status" value="2"/>
</dbReference>
<evidence type="ECO:0000256" key="4">
    <source>
        <dbReference type="ARBA" id="ARBA00023015"/>
    </source>
</evidence>
<evidence type="ECO:0000256" key="1">
    <source>
        <dbReference type="ARBA" id="ARBA00004123"/>
    </source>
</evidence>
<keyword evidence="3" id="KW-0156">Chromatin regulator</keyword>
<dbReference type="Gene3D" id="1.20.920.10">
    <property type="entry name" value="Bromodomain-like"/>
    <property type="match status" value="2"/>
</dbReference>
<feature type="compositionally biased region" description="Polar residues" evidence="9">
    <location>
        <begin position="300"/>
        <end position="323"/>
    </location>
</feature>
<feature type="compositionally biased region" description="Basic residues" evidence="9">
    <location>
        <begin position="527"/>
        <end position="540"/>
    </location>
</feature>